<keyword evidence="9" id="KW-1185">Reference proteome</keyword>
<dbReference type="PANTHER" id="PTHR10869:SF244">
    <property type="entry name" value="PROLYL 4-HYDROXYLASE SUBUNIT ALPHA-2"/>
    <property type="match status" value="1"/>
</dbReference>
<protein>
    <recommendedName>
        <fullName evidence="7">Fe2OG dioxygenase domain-containing protein</fullName>
    </recommendedName>
</protein>
<dbReference type="InterPro" id="IPR044862">
    <property type="entry name" value="Pro_4_hyd_alph_FE2OG_OXY"/>
</dbReference>
<dbReference type="EMBL" id="CAXIEN010000747">
    <property type="protein sequence ID" value="CAL1301541.1"/>
    <property type="molecule type" value="Genomic_DNA"/>
</dbReference>
<keyword evidence="5" id="KW-0560">Oxidoreductase</keyword>
<evidence type="ECO:0000256" key="5">
    <source>
        <dbReference type="ARBA" id="ARBA00023002"/>
    </source>
</evidence>
<keyword evidence="6" id="KW-0408">Iron</keyword>
<dbReference type="GO" id="GO:0031418">
    <property type="term" value="F:L-ascorbic acid binding"/>
    <property type="evidence" value="ECO:0007669"/>
    <property type="project" value="UniProtKB-KW"/>
</dbReference>
<evidence type="ECO:0000256" key="4">
    <source>
        <dbReference type="ARBA" id="ARBA00022964"/>
    </source>
</evidence>
<evidence type="ECO:0000313" key="9">
    <source>
        <dbReference type="Proteomes" id="UP001497382"/>
    </source>
</evidence>
<keyword evidence="2" id="KW-0479">Metal-binding</keyword>
<dbReference type="InterPro" id="IPR005123">
    <property type="entry name" value="Oxoglu/Fe-dep_dioxygenase_dom"/>
</dbReference>
<organism evidence="8 9">
    <name type="scientific">Larinioides sclopetarius</name>
    <dbReference type="NCBI Taxonomy" id="280406"/>
    <lineage>
        <taxon>Eukaryota</taxon>
        <taxon>Metazoa</taxon>
        <taxon>Ecdysozoa</taxon>
        <taxon>Arthropoda</taxon>
        <taxon>Chelicerata</taxon>
        <taxon>Arachnida</taxon>
        <taxon>Araneae</taxon>
        <taxon>Araneomorphae</taxon>
        <taxon>Entelegynae</taxon>
        <taxon>Araneoidea</taxon>
        <taxon>Araneidae</taxon>
        <taxon>Larinioides</taxon>
    </lineage>
</organism>
<evidence type="ECO:0000256" key="2">
    <source>
        <dbReference type="ARBA" id="ARBA00022723"/>
    </source>
</evidence>
<dbReference type="InterPro" id="IPR006620">
    <property type="entry name" value="Pro_4_hyd_alph"/>
</dbReference>
<name>A0AAV2BZ39_9ARAC</name>
<dbReference type="PANTHER" id="PTHR10869">
    <property type="entry name" value="PROLYL 4-HYDROXYLASE ALPHA SUBUNIT"/>
    <property type="match status" value="1"/>
</dbReference>
<evidence type="ECO:0000256" key="1">
    <source>
        <dbReference type="ARBA" id="ARBA00001961"/>
    </source>
</evidence>
<evidence type="ECO:0000313" key="8">
    <source>
        <dbReference type="EMBL" id="CAL1301541.1"/>
    </source>
</evidence>
<comment type="caution">
    <text evidence="8">The sequence shown here is derived from an EMBL/GenBank/DDBJ whole genome shotgun (WGS) entry which is preliminary data.</text>
</comment>
<dbReference type="SMART" id="SM00702">
    <property type="entry name" value="P4Hc"/>
    <property type="match status" value="1"/>
</dbReference>
<feature type="domain" description="Fe2OG dioxygenase" evidence="7">
    <location>
        <begin position="168"/>
        <end position="274"/>
    </location>
</feature>
<dbReference type="AlphaFoldDB" id="A0AAV2BZ39"/>
<keyword evidence="4" id="KW-0223">Dioxygenase</keyword>
<dbReference type="GO" id="GO:0005506">
    <property type="term" value="F:iron ion binding"/>
    <property type="evidence" value="ECO:0007669"/>
    <property type="project" value="InterPro"/>
</dbReference>
<dbReference type="GO" id="GO:0004656">
    <property type="term" value="F:procollagen-proline 4-dioxygenase activity"/>
    <property type="evidence" value="ECO:0007669"/>
    <property type="project" value="TreeGrafter"/>
</dbReference>
<dbReference type="PROSITE" id="PS51471">
    <property type="entry name" value="FE2OG_OXY"/>
    <property type="match status" value="1"/>
</dbReference>
<gene>
    <name evidence="8" type="ORF">LARSCL_LOCUS22592</name>
</gene>
<evidence type="ECO:0000259" key="7">
    <source>
        <dbReference type="PROSITE" id="PS51471"/>
    </source>
</evidence>
<accession>A0AAV2BZ39</accession>
<dbReference type="GO" id="GO:0005783">
    <property type="term" value="C:endoplasmic reticulum"/>
    <property type="evidence" value="ECO:0007669"/>
    <property type="project" value="TreeGrafter"/>
</dbReference>
<dbReference type="Pfam" id="PF13640">
    <property type="entry name" value="2OG-FeII_Oxy_3"/>
    <property type="match status" value="1"/>
</dbReference>
<dbReference type="FunFam" id="2.60.120.620:FF:000011">
    <property type="entry name" value="Prolyl alpha subunit"/>
    <property type="match status" value="1"/>
</dbReference>
<evidence type="ECO:0000256" key="3">
    <source>
        <dbReference type="ARBA" id="ARBA00022896"/>
    </source>
</evidence>
<dbReference type="Gene3D" id="2.60.120.620">
    <property type="entry name" value="q2cbj1_9rhob like domain"/>
    <property type="match status" value="1"/>
</dbReference>
<sequence>MHLASSLLQLGFMSVTKPDSPLGGFMERAVSKNIFVGHTSILDEATYRRLCQSSMHALSASYSSNLKCHLLSPHPYLLLQPVKEEQLWAEPKISLFYDVISDREINIMKSLALPALKRAEVAEYNAGLGHRVSDTRVTKIAWLREMDHPLIPRMYRRIEAITGLSSSSAEPFQMANYGLGGHFHLHMDVLPDTETYFGPEMGNRVATWLTYLSDVSGGGATVFPRLNITVWPKKGSALFWHNVKSNGIGDILTLHGACPVVTGSKWVTNVWFHERGQEFRLKCGIHPESSLLPTHTFEKS</sequence>
<reference evidence="8 9" key="1">
    <citation type="submission" date="2024-04" db="EMBL/GenBank/DDBJ databases">
        <authorList>
            <person name="Rising A."/>
            <person name="Reimegard J."/>
            <person name="Sonavane S."/>
            <person name="Akerstrom W."/>
            <person name="Nylinder S."/>
            <person name="Hedman E."/>
            <person name="Kallberg Y."/>
        </authorList>
    </citation>
    <scope>NUCLEOTIDE SEQUENCE [LARGE SCALE GENOMIC DNA]</scope>
</reference>
<comment type="cofactor">
    <cofactor evidence="1">
        <name>L-ascorbate</name>
        <dbReference type="ChEBI" id="CHEBI:38290"/>
    </cofactor>
</comment>
<proteinExistence type="predicted"/>
<dbReference type="InterPro" id="IPR045054">
    <property type="entry name" value="P4HA-like"/>
</dbReference>
<evidence type="ECO:0000256" key="6">
    <source>
        <dbReference type="ARBA" id="ARBA00023004"/>
    </source>
</evidence>
<dbReference type="Proteomes" id="UP001497382">
    <property type="component" value="Unassembled WGS sequence"/>
</dbReference>
<keyword evidence="3" id="KW-0847">Vitamin C</keyword>